<protein>
    <submittedName>
        <fullName evidence="2">Uncharacterized protein</fullName>
    </submittedName>
</protein>
<reference evidence="2" key="1">
    <citation type="submission" date="2024-06" db="UniProtKB">
        <authorList>
            <consortium name="Ensembl"/>
        </authorList>
    </citation>
    <scope>IDENTIFICATION</scope>
</reference>
<accession>M3XMT8</accession>
<feature type="region of interest" description="Disordered" evidence="1">
    <location>
        <begin position="23"/>
        <end position="66"/>
    </location>
</feature>
<dbReference type="AlphaFoldDB" id="M3XMT8"/>
<evidence type="ECO:0000256" key="1">
    <source>
        <dbReference type="SAM" id="MobiDB-lite"/>
    </source>
</evidence>
<organism evidence="2">
    <name type="scientific">Mustela putorius furo</name>
    <name type="common">European domestic ferret</name>
    <name type="synonym">Mustela furo</name>
    <dbReference type="NCBI Taxonomy" id="9669"/>
    <lineage>
        <taxon>Eukaryota</taxon>
        <taxon>Metazoa</taxon>
        <taxon>Chordata</taxon>
        <taxon>Craniata</taxon>
        <taxon>Vertebrata</taxon>
        <taxon>Euteleostomi</taxon>
        <taxon>Mammalia</taxon>
        <taxon>Eutheria</taxon>
        <taxon>Laurasiatheria</taxon>
        <taxon>Carnivora</taxon>
        <taxon>Caniformia</taxon>
        <taxon>Musteloidea</taxon>
        <taxon>Mustelidae</taxon>
        <taxon>Mustelinae</taxon>
        <taxon>Mustela</taxon>
    </lineage>
</organism>
<dbReference type="InParanoid" id="M3XMT8"/>
<proteinExistence type="predicted"/>
<sequence length="66" mass="7948">MDLGKKALVYNIVTQQFYRLLGAHQEEGEGEKKRSKRRRRKKKDGRRRRKKKREKSLPNGLSMSKY</sequence>
<name>M3XMT8_MUSPF</name>
<dbReference type="Ensembl" id="ENSMPUT00000000395.1">
    <property type="protein sequence ID" value="ENSMPUP00000000388.1"/>
    <property type="gene ID" value="ENSMPUG00000000390.1"/>
</dbReference>
<dbReference type="EMBL" id="AEYP01034505">
    <property type="status" value="NOT_ANNOTATED_CDS"/>
    <property type="molecule type" value="Genomic_DNA"/>
</dbReference>
<dbReference type="HOGENOM" id="CLU_2830563_0_0_1"/>
<feature type="compositionally biased region" description="Basic residues" evidence="1">
    <location>
        <begin position="33"/>
        <end position="54"/>
    </location>
</feature>
<evidence type="ECO:0000313" key="2">
    <source>
        <dbReference type="Ensembl" id="ENSMPUP00000000388.1"/>
    </source>
</evidence>
<dbReference type="EMBL" id="AEYP01034506">
    <property type="status" value="NOT_ANNOTATED_CDS"/>
    <property type="molecule type" value="Genomic_DNA"/>
</dbReference>